<dbReference type="KEGG" id="sami:SAMIE_1019470"/>
<keyword evidence="2" id="KW-0547">Nucleotide-binding</keyword>
<evidence type="ECO:0000313" key="3">
    <source>
        <dbReference type="Proteomes" id="UP000279959"/>
    </source>
</evidence>
<dbReference type="AlphaFoldDB" id="A0A494W547"/>
<sequence>MIKAMLRMGMKNKDIQFYFNRQDRAVNSGRITGIRDRSYGPEIAAASEDEAKAFMASFTPSAVVSPVFVAAPVPAKPADPICEAVLRSFFAKGSDDIWRCIAGESDEFECKENFNLKGFGKPLKTIAGFANHRGGYLFFGVKDKPDGFSVCGLKDDRFTDTDQNKFSQTIRAALEPTPRFRVATLKLDELIVGVIHVEAHNSKPVIAGKTENELIEGFIYYRYPGETRPICYADLRAILDERDRQSRESIMPMVQRLLGDVDKFRSEL</sequence>
<dbReference type="Gene3D" id="3.30.950.30">
    <property type="entry name" value="Schlafen, AAA domain"/>
    <property type="match status" value="1"/>
</dbReference>
<dbReference type="InterPro" id="IPR007421">
    <property type="entry name" value="Schlafen_AlbA_2_dom"/>
</dbReference>
<reference evidence="2 3" key="1">
    <citation type="submission" date="2018-05" db="EMBL/GenBank/DDBJ databases">
        <title>Complete Genome Sequence of the Nonylphenol-Degrading Bacterium Sphingobium amiense DSM 16289T.</title>
        <authorList>
            <person name="Ootsuka M."/>
            <person name="Nishizawa T."/>
            <person name="Ohta H."/>
        </authorList>
    </citation>
    <scope>NUCLEOTIDE SEQUENCE [LARGE SCALE GENOMIC DNA]</scope>
    <source>
        <strain evidence="2 3">DSM 16289</strain>
    </source>
</reference>
<keyword evidence="2" id="KW-0067">ATP-binding</keyword>
<dbReference type="Pfam" id="PF04326">
    <property type="entry name" value="SLFN_AlbA_2"/>
    <property type="match status" value="1"/>
</dbReference>
<keyword evidence="3" id="KW-1185">Reference proteome</keyword>
<dbReference type="InterPro" id="IPR038461">
    <property type="entry name" value="Schlafen_AlbA_2_dom_sf"/>
</dbReference>
<dbReference type="EMBL" id="AP018664">
    <property type="protein sequence ID" value="BBD98446.1"/>
    <property type="molecule type" value="Genomic_DNA"/>
</dbReference>
<dbReference type="Proteomes" id="UP000279959">
    <property type="component" value="Chromosome"/>
</dbReference>
<dbReference type="GO" id="GO:0005524">
    <property type="term" value="F:ATP binding"/>
    <property type="evidence" value="ECO:0007669"/>
    <property type="project" value="UniProtKB-KW"/>
</dbReference>
<dbReference type="RefSeq" id="WP_066704294.1">
    <property type="nucleotide sequence ID" value="NZ_AP018664.1"/>
</dbReference>
<protein>
    <submittedName>
        <fullName evidence="2">ATP-binding protein</fullName>
    </submittedName>
</protein>
<gene>
    <name evidence="2" type="ORF">SAMIE_1019470</name>
</gene>
<proteinExistence type="predicted"/>
<evidence type="ECO:0000313" key="2">
    <source>
        <dbReference type="EMBL" id="BBD98446.1"/>
    </source>
</evidence>
<feature type="domain" description="Schlafen AlbA-2" evidence="1">
    <location>
        <begin position="104"/>
        <end position="229"/>
    </location>
</feature>
<accession>A0A494W547</accession>
<evidence type="ECO:0000259" key="1">
    <source>
        <dbReference type="Pfam" id="PF04326"/>
    </source>
</evidence>
<organism evidence="2 3">
    <name type="scientific">Sphingobium amiense</name>
    <dbReference type="NCBI Taxonomy" id="135719"/>
    <lineage>
        <taxon>Bacteria</taxon>
        <taxon>Pseudomonadati</taxon>
        <taxon>Pseudomonadota</taxon>
        <taxon>Alphaproteobacteria</taxon>
        <taxon>Sphingomonadales</taxon>
        <taxon>Sphingomonadaceae</taxon>
        <taxon>Sphingobium</taxon>
    </lineage>
</organism>
<dbReference type="PANTHER" id="PTHR30595">
    <property type="entry name" value="GLPR-RELATED TRANSCRIPTIONAL REPRESSOR"/>
    <property type="match status" value="1"/>
</dbReference>
<dbReference type="PANTHER" id="PTHR30595:SF6">
    <property type="entry name" value="SCHLAFEN ALBA-2 DOMAIN-CONTAINING PROTEIN"/>
    <property type="match status" value="1"/>
</dbReference>
<name>A0A494W547_9SPHN</name>